<dbReference type="SMART" id="SM00382">
    <property type="entry name" value="AAA"/>
    <property type="match status" value="1"/>
</dbReference>
<dbReference type="PANTHER" id="PTHR43038:SF3">
    <property type="entry name" value="ABC TRANSPORTER G FAMILY MEMBER 20 ISOFORM X1"/>
    <property type="match status" value="1"/>
</dbReference>
<dbReference type="InterPro" id="IPR003439">
    <property type="entry name" value="ABC_transporter-like_ATP-bd"/>
</dbReference>
<evidence type="ECO:0000259" key="3">
    <source>
        <dbReference type="PROSITE" id="PS50893"/>
    </source>
</evidence>
<dbReference type="Pfam" id="PF00005">
    <property type="entry name" value="ABC_tran"/>
    <property type="match status" value="1"/>
</dbReference>
<gene>
    <name evidence="4" type="ORF">Q6348_07240</name>
</gene>
<keyword evidence="2 4" id="KW-0067">ATP-binding</keyword>
<dbReference type="InterPro" id="IPR027417">
    <property type="entry name" value="P-loop_NTPase"/>
</dbReference>
<organism evidence="4 5">
    <name type="scientific">Actinotalea lenta</name>
    <dbReference type="NCBI Taxonomy" id="3064654"/>
    <lineage>
        <taxon>Bacteria</taxon>
        <taxon>Bacillati</taxon>
        <taxon>Actinomycetota</taxon>
        <taxon>Actinomycetes</taxon>
        <taxon>Micrococcales</taxon>
        <taxon>Cellulomonadaceae</taxon>
        <taxon>Actinotalea</taxon>
    </lineage>
</organism>
<dbReference type="Gene3D" id="3.40.50.300">
    <property type="entry name" value="P-loop containing nucleotide triphosphate hydrolases"/>
    <property type="match status" value="1"/>
</dbReference>
<dbReference type="SUPFAM" id="SSF52540">
    <property type="entry name" value="P-loop containing nucleoside triphosphate hydrolases"/>
    <property type="match status" value="1"/>
</dbReference>
<dbReference type="InterPro" id="IPR003593">
    <property type="entry name" value="AAA+_ATPase"/>
</dbReference>
<dbReference type="PANTHER" id="PTHR43038">
    <property type="entry name" value="ATP-BINDING CASSETTE, SUB-FAMILY H, MEMBER 1"/>
    <property type="match status" value="1"/>
</dbReference>
<accession>A0ABT9DCG0</accession>
<evidence type="ECO:0000256" key="2">
    <source>
        <dbReference type="ARBA" id="ARBA00022840"/>
    </source>
</evidence>
<dbReference type="EMBL" id="JAUQYP010000001">
    <property type="protein sequence ID" value="MDO8106991.1"/>
    <property type="molecule type" value="Genomic_DNA"/>
</dbReference>
<feature type="domain" description="ABC transporter" evidence="3">
    <location>
        <begin position="5"/>
        <end position="222"/>
    </location>
</feature>
<dbReference type="Proteomes" id="UP001232536">
    <property type="component" value="Unassembled WGS sequence"/>
</dbReference>
<evidence type="ECO:0000313" key="5">
    <source>
        <dbReference type="Proteomes" id="UP001232536"/>
    </source>
</evidence>
<keyword evidence="5" id="KW-1185">Reference proteome</keyword>
<comment type="caution">
    <text evidence="4">The sequence shown here is derived from an EMBL/GenBank/DDBJ whole genome shotgun (WGS) entry which is preliminary data.</text>
</comment>
<sequence length="286" mass="30065">MTDLLEAHGYSHRYGSLLAVDDVTMRVGPGEVVGLLGANGAGKTTLIRALLGLIGSADGQIRLLGGAPSRQNRRRVGYVPQGLGLYDDLTVAENLQFTAQAYDVPVPDLPQDLAPHSRTLVGALALGSQRRLAFVCALLHSPEVLVLDEPTSGVDPLARARLWDTVREHAERGVGVLVTTHYMQEAQQCDRLLLMAGGRLVGQGSEADVVAGTTAVEVRTERWAQAFAALQSAGAAVTLAGRSVRVADGDPDRLRAALDAAGVVAQIVSVPATIEERMAVLARGAT</sequence>
<protein>
    <submittedName>
        <fullName evidence="4">ABC transporter ATP-binding protein</fullName>
    </submittedName>
</protein>
<dbReference type="RefSeq" id="WP_304600628.1">
    <property type="nucleotide sequence ID" value="NZ_JAUQYO010000001.1"/>
</dbReference>
<proteinExistence type="predicted"/>
<reference evidence="4 5" key="1">
    <citation type="submission" date="2023-07" db="EMBL/GenBank/DDBJ databases">
        <title>Description of novel actinomycetes strains, isolated from tidal flat sediment.</title>
        <authorList>
            <person name="Lu C."/>
        </authorList>
    </citation>
    <scope>NUCLEOTIDE SEQUENCE [LARGE SCALE GENOMIC DNA]</scope>
    <source>
        <strain evidence="4 5">SYSU T00b441</strain>
    </source>
</reference>
<dbReference type="GO" id="GO:0005524">
    <property type="term" value="F:ATP binding"/>
    <property type="evidence" value="ECO:0007669"/>
    <property type="project" value="UniProtKB-KW"/>
</dbReference>
<dbReference type="PROSITE" id="PS50893">
    <property type="entry name" value="ABC_TRANSPORTER_2"/>
    <property type="match status" value="1"/>
</dbReference>
<name>A0ABT9DCG0_9CELL</name>
<evidence type="ECO:0000313" key="4">
    <source>
        <dbReference type="EMBL" id="MDO8106991.1"/>
    </source>
</evidence>
<evidence type="ECO:0000256" key="1">
    <source>
        <dbReference type="ARBA" id="ARBA00022741"/>
    </source>
</evidence>
<keyword evidence="1" id="KW-0547">Nucleotide-binding</keyword>
<dbReference type="CDD" id="cd03230">
    <property type="entry name" value="ABC_DR_subfamily_A"/>
    <property type="match status" value="1"/>
</dbReference>